<dbReference type="InterPro" id="IPR005754">
    <property type="entry name" value="Sortase"/>
</dbReference>
<reference evidence="4 5" key="1">
    <citation type="submission" date="2015-09" db="EMBL/GenBank/DDBJ databases">
        <authorList>
            <consortium name="Pathogen Informatics"/>
        </authorList>
    </citation>
    <scope>NUCLEOTIDE SEQUENCE [LARGE SCALE GENOMIC DNA]</scope>
    <source>
        <strain evidence="4 5">2789STDY5834835</strain>
    </source>
</reference>
<dbReference type="NCBIfam" id="TIGR01076">
    <property type="entry name" value="sortase_fam"/>
    <property type="match status" value="1"/>
</dbReference>
<evidence type="ECO:0000313" key="5">
    <source>
        <dbReference type="Proteomes" id="UP000095679"/>
    </source>
</evidence>
<keyword evidence="3" id="KW-0472">Membrane</keyword>
<protein>
    <submittedName>
        <fullName evidence="4">Sortase (Surface protein transpeptidase)</fullName>
    </submittedName>
</protein>
<gene>
    <name evidence="4" type="ORF">ERS852450_02391</name>
</gene>
<organism evidence="4 5">
    <name type="scientific">Anaerobutyricum hallii</name>
    <dbReference type="NCBI Taxonomy" id="39488"/>
    <lineage>
        <taxon>Bacteria</taxon>
        <taxon>Bacillati</taxon>
        <taxon>Bacillota</taxon>
        <taxon>Clostridia</taxon>
        <taxon>Lachnospirales</taxon>
        <taxon>Lachnospiraceae</taxon>
        <taxon>Anaerobutyricum</taxon>
    </lineage>
</organism>
<dbReference type="NCBIfam" id="NF033745">
    <property type="entry name" value="class_C_sortase"/>
    <property type="match status" value="1"/>
</dbReference>
<evidence type="ECO:0000313" key="4">
    <source>
        <dbReference type="EMBL" id="CUO77229.1"/>
    </source>
</evidence>
<dbReference type="Proteomes" id="UP000095679">
    <property type="component" value="Unassembled WGS sequence"/>
</dbReference>
<dbReference type="Pfam" id="PF04203">
    <property type="entry name" value="Sortase"/>
    <property type="match status" value="1"/>
</dbReference>
<evidence type="ECO:0000256" key="2">
    <source>
        <dbReference type="PIRSR" id="PIRSR605754-1"/>
    </source>
</evidence>
<accession>A0A174HWG9</accession>
<keyword evidence="3" id="KW-1133">Transmembrane helix</keyword>
<dbReference type="GO" id="GO:0016787">
    <property type="term" value="F:hydrolase activity"/>
    <property type="evidence" value="ECO:0007669"/>
    <property type="project" value="UniProtKB-KW"/>
</dbReference>
<proteinExistence type="predicted"/>
<evidence type="ECO:0000256" key="1">
    <source>
        <dbReference type="ARBA" id="ARBA00022801"/>
    </source>
</evidence>
<feature type="transmembrane region" description="Helical" evidence="3">
    <location>
        <begin position="270"/>
        <end position="288"/>
    </location>
</feature>
<dbReference type="RefSeq" id="WP_055299288.1">
    <property type="nucleotide sequence ID" value="NZ_BLYK01000035.1"/>
</dbReference>
<dbReference type="CDD" id="cd05827">
    <property type="entry name" value="Sortase_C"/>
    <property type="match status" value="1"/>
</dbReference>
<dbReference type="AlphaFoldDB" id="A0A174HWG9"/>
<dbReference type="EMBL" id="CYZL01000024">
    <property type="protein sequence ID" value="CUO77229.1"/>
    <property type="molecule type" value="Genomic_DNA"/>
</dbReference>
<dbReference type="InterPro" id="IPR023365">
    <property type="entry name" value="Sortase_dom-sf"/>
</dbReference>
<keyword evidence="3" id="KW-0812">Transmembrane</keyword>
<keyword evidence="1" id="KW-0378">Hydrolase</keyword>
<sequence length="294" mass="34184">MLKKVFRFLFSVCLIVLGIGMSLYPAVRSEKIHMEAISYQKEVDNAYKQNKEQKKKKESDSFYQSIKKYNEDIYKNGQKDFKDAFSYTWFPIPLNGFKEERCGYIKIPAMDVQLPLYVRATKKNMAKGATVLGNTSLPIGGNNTNSVIAGHRGYQGAPYFREIEKLQIGDKVYIKNQWEKLTYIVKRIKIVYPNDSDEVKIQPGKDMITLLTCHPYRSHGKYRYLVFCERFTSKNKEKDSKKTTKKTVVTTKDETITYEPSTPDIKRENTIKVVAFIFILCCIAYIFVSKIRNR</sequence>
<feature type="active site" description="Proton donor/acceptor" evidence="2">
    <location>
        <position position="151"/>
    </location>
</feature>
<dbReference type="InterPro" id="IPR042002">
    <property type="entry name" value="Sortase_C"/>
</dbReference>
<evidence type="ECO:0000256" key="3">
    <source>
        <dbReference type="SAM" id="Phobius"/>
    </source>
</evidence>
<name>A0A174HWG9_9FIRM</name>
<dbReference type="Gene3D" id="2.40.260.10">
    <property type="entry name" value="Sortase"/>
    <property type="match status" value="1"/>
</dbReference>
<dbReference type="SUPFAM" id="SSF63817">
    <property type="entry name" value="Sortase"/>
    <property type="match status" value="1"/>
</dbReference>
<feature type="active site" description="Acyl-thioester intermediate" evidence="2">
    <location>
        <position position="213"/>
    </location>
</feature>